<evidence type="ECO:0000313" key="3">
    <source>
        <dbReference type="Proteomes" id="UP000184041"/>
    </source>
</evidence>
<dbReference type="Gene3D" id="2.60.40.1470">
    <property type="entry name" value="ApaG domain"/>
    <property type="match status" value="1"/>
</dbReference>
<dbReference type="PROSITE" id="PS51087">
    <property type="entry name" value="APAG"/>
    <property type="match status" value="1"/>
</dbReference>
<evidence type="ECO:0000259" key="1">
    <source>
        <dbReference type="PROSITE" id="PS51087"/>
    </source>
</evidence>
<gene>
    <name evidence="2" type="ORF">SAMN05443144_1074</name>
</gene>
<dbReference type="Proteomes" id="UP000184041">
    <property type="component" value="Unassembled WGS sequence"/>
</dbReference>
<dbReference type="EMBL" id="FQUS01000007">
    <property type="protein sequence ID" value="SHF27233.1"/>
    <property type="molecule type" value="Genomic_DNA"/>
</dbReference>
<dbReference type="PANTHER" id="PTHR14289">
    <property type="entry name" value="F-BOX ONLY PROTEIN 3"/>
    <property type="match status" value="1"/>
</dbReference>
<dbReference type="RefSeq" id="WP_073061812.1">
    <property type="nucleotide sequence ID" value="NZ_FQUS01000007.1"/>
</dbReference>
<accession>A0A1M5AAE3</accession>
<feature type="domain" description="ApaG" evidence="1">
    <location>
        <begin position="7"/>
        <end position="130"/>
    </location>
</feature>
<reference evidence="2 3" key="1">
    <citation type="submission" date="2016-11" db="EMBL/GenBank/DDBJ databases">
        <authorList>
            <person name="Jaros S."/>
            <person name="Januszkiewicz K."/>
            <person name="Wedrychowicz H."/>
        </authorList>
    </citation>
    <scope>NUCLEOTIDE SEQUENCE [LARGE SCALE GENOMIC DNA]</scope>
    <source>
        <strain evidence="2 3">DSM 21986</strain>
    </source>
</reference>
<dbReference type="InterPro" id="IPR036767">
    <property type="entry name" value="ApaG_sf"/>
</dbReference>
<proteinExistence type="predicted"/>
<dbReference type="NCBIfam" id="NF003967">
    <property type="entry name" value="PRK05461.1"/>
    <property type="match status" value="1"/>
</dbReference>
<organism evidence="2 3">
    <name type="scientific">Fodinibius roseus</name>
    <dbReference type="NCBI Taxonomy" id="1194090"/>
    <lineage>
        <taxon>Bacteria</taxon>
        <taxon>Pseudomonadati</taxon>
        <taxon>Balneolota</taxon>
        <taxon>Balneolia</taxon>
        <taxon>Balneolales</taxon>
        <taxon>Balneolaceae</taxon>
        <taxon>Fodinibius</taxon>
    </lineage>
</organism>
<dbReference type="InterPro" id="IPR007474">
    <property type="entry name" value="ApaG_domain"/>
</dbReference>
<dbReference type="SUPFAM" id="SSF110069">
    <property type="entry name" value="ApaG-like"/>
    <property type="match status" value="1"/>
</dbReference>
<dbReference type="GO" id="GO:0070987">
    <property type="term" value="P:error-free translesion synthesis"/>
    <property type="evidence" value="ECO:0007669"/>
    <property type="project" value="TreeGrafter"/>
</dbReference>
<evidence type="ECO:0000313" key="2">
    <source>
        <dbReference type="EMBL" id="SHF27233.1"/>
    </source>
</evidence>
<dbReference type="OrthoDB" id="9795226at2"/>
<dbReference type="AlphaFoldDB" id="A0A1M5AAE3"/>
<dbReference type="STRING" id="1194090.SAMN05443144_1074"/>
<dbReference type="Pfam" id="PF04379">
    <property type="entry name" value="DUF525"/>
    <property type="match status" value="1"/>
</dbReference>
<keyword evidence="3" id="KW-1185">Reference proteome</keyword>
<name>A0A1M5AAE3_9BACT</name>
<protein>
    <submittedName>
        <fullName evidence="2">ApaG protein</fullName>
    </submittedName>
</protein>
<sequence>MYQPTFVEVSHDISVEVKPIYLEEESHAVAHKHVFAYFITIKNLGSRTVQLLRRHWEIENASGSTHEVDGEGVIGQKPTIEPGGEHTYNSFCVLKSFRGSMKGFYTMQSDDGEQLKVRIPKFRLVSHVLN</sequence>
<dbReference type="PANTHER" id="PTHR14289:SF16">
    <property type="entry name" value="POLYMERASE DELTA-INTERACTING PROTEIN 2"/>
    <property type="match status" value="1"/>
</dbReference>